<reference evidence="2 3" key="1">
    <citation type="journal article" date="2019" name="Int. J. Syst. Evol. Microbiol.">
        <title>The Global Catalogue of Microorganisms (GCM) 10K type strain sequencing project: providing services to taxonomists for standard genome sequencing and annotation.</title>
        <authorList>
            <consortium name="The Broad Institute Genomics Platform"/>
            <consortium name="The Broad Institute Genome Sequencing Center for Infectious Disease"/>
            <person name="Wu L."/>
            <person name="Ma J."/>
        </authorList>
    </citation>
    <scope>NUCLEOTIDE SEQUENCE [LARGE SCALE GENOMIC DNA]</scope>
    <source>
        <strain evidence="2 3">JCM 4087</strain>
    </source>
</reference>
<feature type="compositionally biased region" description="Basic and acidic residues" evidence="1">
    <location>
        <begin position="24"/>
        <end position="34"/>
    </location>
</feature>
<dbReference type="Proteomes" id="UP001501102">
    <property type="component" value="Unassembled WGS sequence"/>
</dbReference>
<proteinExistence type="predicted"/>
<organism evidence="2 3">
    <name type="scientific">Streptomyces thioluteus</name>
    <dbReference type="NCBI Taxonomy" id="66431"/>
    <lineage>
        <taxon>Bacteria</taxon>
        <taxon>Bacillati</taxon>
        <taxon>Actinomycetota</taxon>
        <taxon>Actinomycetes</taxon>
        <taxon>Kitasatosporales</taxon>
        <taxon>Streptomycetaceae</taxon>
        <taxon>Streptomyces</taxon>
    </lineage>
</organism>
<evidence type="ECO:0000256" key="1">
    <source>
        <dbReference type="SAM" id="MobiDB-lite"/>
    </source>
</evidence>
<name>A0ABN3WE23_STRTU</name>
<feature type="compositionally biased region" description="Low complexity" evidence="1">
    <location>
        <begin position="75"/>
        <end position="86"/>
    </location>
</feature>
<accession>A0ABN3WE23</accession>
<comment type="caution">
    <text evidence="2">The sequence shown here is derived from an EMBL/GenBank/DDBJ whole genome shotgun (WGS) entry which is preliminary data.</text>
</comment>
<gene>
    <name evidence="2" type="ORF">GCM10020221_04600</name>
</gene>
<evidence type="ECO:0000313" key="3">
    <source>
        <dbReference type="Proteomes" id="UP001501102"/>
    </source>
</evidence>
<evidence type="ECO:0000313" key="2">
    <source>
        <dbReference type="EMBL" id="GAA2911987.1"/>
    </source>
</evidence>
<protein>
    <submittedName>
        <fullName evidence="2">Uncharacterized protein</fullName>
    </submittedName>
</protein>
<dbReference type="EMBL" id="BAAAXZ010000020">
    <property type="protein sequence ID" value="GAA2911987.1"/>
    <property type="molecule type" value="Genomic_DNA"/>
</dbReference>
<sequence>MGSLPQIAVEAGELDGRSGALDEDPARRPRHPEGVRTAPPGHGPEGDLAVVAGQQPGPAPRRPHRPTGVPAEAGAVPMAPRAAEPARAPRIVRRAMCMGDLRSGIGYGADHWSAEIL</sequence>
<feature type="region of interest" description="Disordered" evidence="1">
    <location>
        <begin position="1"/>
        <end position="86"/>
    </location>
</feature>
<keyword evidence="3" id="KW-1185">Reference proteome</keyword>